<dbReference type="InterPro" id="IPR044974">
    <property type="entry name" value="Disease_R_plants"/>
</dbReference>
<evidence type="ECO:0000256" key="2">
    <source>
        <dbReference type="ARBA" id="ARBA00022614"/>
    </source>
</evidence>
<dbReference type="Pfam" id="PF23598">
    <property type="entry name" value="LRR_14"/>
    <property type="match status" value="2"/>
</dbReference>
<gene>
    <name evidence="10" type="ORF">NCGR_LOCUS41002</name>
</gene>
<evidence type="ECO:0000256" key="5">
    <source>
        <dbReference type="ARBA" id="ARBA00022821"/>
    </source>
</evidence>
<evidence type="ECO:0000256" key="4">
    <source>
        <dbReference type="ARBA" id="ARBA00022741"/>
    </source>
</evidence>
<dbReference type="GO" id="GO:0098542">
    <property type="term" value="P:defense response to other organism"/>
    <property type="evidence" value="ECO:0007669"/>
    <property type="project" value="TreeGrafter"/>
</dbReference>
<dbReference type="GO" id="GO:0043531">
    <property type="term" value="F:ADP binding"/>
    <property type="evidence" value="ECO:0007669"/>
    <property type="project" value="InterPro"/>
</dbReference>
<evidence type="ECO:0000313" key="10">
    <source>
        <dbReference type="EMBL" id="CAD6257517.1"/>
    </source>
</evidence>
<dbReference type="Gene3D" id="3.80.10.10">
    <property type="entry name" value="Ribonuclease Inhibitor"/>
    <property type="match status" value="1"/>
</dbReference>
<feature type="domain" description="Disease resistance N-terminal" evidence="8">
    <location>
        <begin position="13"/>
        <end position="89"/>
    </location>
</feature>
<evidence type="ECO:0000259" key="9">
    <source>
        <dbReference type="Pfam" id="PF23598"/>
    </source>
</evidence>
<dbReference type="Pfam" id="PF18052">
    <property type="entry name" value="Rx_N"/>
    <property type="match status" value="1"/>
</dbReference>
<dbReference type="PRINTS" id="PR00364">
    <property type="entry name" value="DISEASERSIST"/>
</dbReference>
<dbReference type="InterPro" id="IPR032675">
    <property type="entry name" value="LRR_dom_sf"/>
</dbReference>
<dbReference type="SUPFAM" id="SSF52540">
    <property type="entry name" value="P-loop containing nucleoside triphosphate hydrolases"/>
    <property type="match status" value="2"/>
</dbReference>
<dbReference type="Gene3D" id="3.40.50.300">
    <property type="entry name" value="P-loop containing nucleotide triphosphate hydrolases"/>
    <property type="match status" value="2"/>
</dbReference>
<keyword evidence="5" id="KW-0611">Plant defense</keyword>
<feature type="domain" description="NB-ARC" evidence="7">
    <location>
        <begin position="176"/>
        <end position="312"/>
    </location>
</feature>
<keyword evidence="4" id="KW-0547">Nucleotide-binding</keyword>
<comment type="caution">
    <text evidence="10">The sequence shown here is derived from an EMBL/GenBank/DDBJ whole genome shotgun (WGS) entry which is preliminary data.</text>
</comment>
<organism evidence="10 11">
    <name type="scientific">Miscanthus lutarioriparius</name>
    <dbReference type="NCBI Taxonomy" id="422564"/>
    <lineage>
        <taxon>Eukaryota</taxon>
        <taxon>Viridiplantae</taxon>
        <taxon>Streptophyta</taxon>
        <taxon>Embryophyta</taxon>
        <taxon>Tracheophyta</taxon>
        <taxon>Spermatophyta</taxon>
        <taxon>Magnoliopsida</taxon>
        <taxon>Liliopsida</taxon>
        <taxon>Poales</taxon>
        <taxon>Poaceae</taxon>
        <taxon>PACMAD clade</taxon>
        <taxon>Panicoideae</taxon>
        <taxon>Andropogonodae</taxon>
        <taxon>Andropogoneae</taxon>
        <taxon>Saccharinae</taxon>
        <taxon>Miscanthus</taxon>
    </lineage>
</organism>
<dbReference type="InterPro" id="IPR041118">
    <property type="entry name" value="Rx_N"/>
</dbReference>
<protein>
    <submittedName>
        <fullName evidence="10">Uncharacterized protein</fullName>
    </submittedName>
</protein>
<reference evidence="10" key="1">
    <citation type="submission" date="2020-10" db="EMBL/GenBank/DDBJ databases">
        <authorList>
            <person name="Han B."/>
            <person name="Lu T."/>
            <person name="Zhao Q."/>
            <person name="Huang X."/>
            <person name="Zhao Y."/>
        </authorList>
    </citation>
    <scope>NUCLEOTIDE SEQUENCE</scope>
</reference>
<keyword evidence="2" id="KW-0433">Leucine-rich repeat</keyword>
<accession>A0A811QGN6</accession>
<sequence>MADVLLGVANSLVQGTIAKVQSAIEESSKLQQSAQHDLVFIVGEFEMMQSFLSSTTKNVTNNVVGTFVAQVLDLAYDVEDSIEFVVHLDTMSESDRWCRMIPSCMRPPLPLDEAVGIIAQMKVRVQDVIQRKERYTLISDSGGSNPVMEMKQLHNVSSSFDMLAEAGSSAMNQRDMDALTKLVTKRGSHRQVVSVWALGGDHGAACKSIIRKAYNNSKIWQDFSCRAWVKLGSPFNLPEFCRSLTDQFRGAGPVKDDHIADEFEEQVNNRRYLVVLEDLSTKEDWGVIIEKLPDKSNSSCIVVLTEQFQVVSFCTGLRYIQHFWADYSVCTFYEEVPANNALIGRTSDINQLPGYLAKARINELHVMSVWGIPGSGKSALVRNLYHEMAHLFEEHGWVDISHPFNLKDFSQSLLFQFNSHSLEANEAIGPVEQCRNLLKDRRCLVVIDDLDLQLTQEWGKIRAALLSRPTESVIIVITNEEKIAFHCADRKDLVFNVKALSVEAAIDLFKMKVRSPFFSVDNMENEVVLQQLIRKCGGLPKVIVALAEILSPVYNWREKASMLNDNFVLNLETMPESDCLHGLFSWMQSYFDALPMHFRKLVAYLLIFPGHSSTRAAAFGDAVGRRGAMIQPPPLTTITNMRMVSFKVNAIFREYMISRPLKENIATAIELFVLKGTCSPTSRRRGRHLVIEQSWTRDRIVFGKIDFSRLRSLTVFGQWESFFISEGMKVLRVLDLEDASGVTNKDLQNILKLLPRLKFLSLRGCSEISYLPSSVGQLGQLQMLDIRYTSIVTTQASITKLKKLQYIRAGPVFSPEDPSAHRSVALKFSDLRRCHQLVGVKVMTGIGKLTALHTLGVINVGSAGGKGILKELKNLTQLHKLGVSGVSRKNGKEFCSAVSCHSRLESLAVWLRNDSQNCLDDMVPVFANELQSLKLYGHVEKLPRWIKELYNLKKLNLELDTLSDNDMKVLGDLQQLCVLRFRVKPRHDGNINFNVVVEGVEDHSYENIKILEIASASNLHLTFGSRTMKNLELLTAGCCNNGSQLQFDGLNHLLKLKDVRVIGSKNENLRKNLEDQFADHRSKPSLKLEEVVPSTEASTGRNNEHYMAFPFHCSTR</sequence>
<proteinExistence type="inferred from homology"/>
<keyword evidence="6" id="KW-0175">Coiled coil</keyword>
<feature type="domain" description="Disease resistance R13L4/SHOC-2-like LRR" evidence="9">
    <location>
        <begin position="836"/>
        <end position="1070"/>
    </location>
</feature>
<dbReference type="PANTHER" id="PTHR23155:SF1135">
    <property type="entry name" value="OS08G0246300 PROTEIN"/>
    <property type="match status" value="1"/>
</dbReference>
<feature type="domain" description="NB-ARC" evidence="7">
    <location>
        <begin position="348"/>
        <end position="513"/>
    </location>
</feature>
<evidence type="ECO:0000256" key="1">
    <source>
        <dbReference type="ARBA" id="ARBA00008894"/>
    </source>
</evidence>
<evidence type="ECO:0000256" key="6">
    <source>
        <dbReference type="ARBA" id="ARBA00023054"/>
    </source>
</evidence>
<dbReference type="OrthoDB" id="693153at2759"/>
<dbReference type="Gene3D" id="1.20.5.4130">
    <property type="match status" value="1"/>
</dbReference>
<evidence type="ECO:0000256" key="3">
    <source>
        <dbReference type="ARBA" id="ARBA00022737"/>
    </source>
</evidence>
<dbReference type="CDD" id="cd14798">
    <property type="entry name" value="RX-CC_like"/>
    <property type="match status" value="1"/>
</dbReference>
<name>A0A811QGN6_9POAL</name>
<dbReference type="InterPro" id="IPR002182">
    <property type="entry name" value="NB-ARC"/>
</dbReference>
<evidence type="ECO:0000313" key="11">
    <source>
        <dbReference type="Proteomes" id="UP000604825"/>
    </source>
</evidence>
<dbReference type="SUPFAM" id="SSF52047">
    <property type="entry name" value="RNI-like"/>
    <property type="match status" value="1"/>
</dbReference>
<dbReference type="InterPro" id="IPR038005">
    <property type="entry name" value="RX-like_CC"/>
</dbReference>
<dbReference type="InterPro" id="IPR027417">
    <property type="entry name" value="P-loop_NTPase"/>
</dbReference>
<feature type="domain" description="Disease resistance R13L4/SHOC-2-like LRR" evidence="9">
    <location>
        <begin position="710"/>
        <end position="810"/>
    </location>
</feature>
<dbReference type="InterPro" id="IPR055414">
    <property type="entry name" value="LRR_R13L4/SHOC2-like"/>
</dbReference>
<dbReference type="EMBL" id="CAJGYO010000010">
    <property type="protein sequence ID" value="CAD6257517.1"/>
    <property type="molecule type" value="Genomic_DNA"/>
</dbReference>
<evidence type="ECO:0000259" key="7">
    <source>
        <dbReference type="Pfam" id="PF00931"/>
    </source>
</evidence>
<keyword evidence="11" id="KW-1185">Reference proteome</keyword>
<evidence type="ECO:0000259" key="8">
    <source>
        <dbReference type="Pfam" id="PF18052"/>
    </source>
</evidence>
<dbReference type="Proteomes" id="UP000604825">
    <property type="component" value="Unassembled WGS sequence"/>
</dbReference>
<comment type="similarity">
    <text evidence="1">Belongs to the disease resistance NB-LRR family.</text>
</comment>
<dbReference type="AlphaFoldDB" id="A0A811QGN6"/>
<dbReference type="PANTHER" id="PTHR23155">
    <property type="entry name" value="DISEASE RESISTANCE PROTEIN RP"/>
    <property type="match status" value="1"/>
</dbReference>
<keyword evidence="3" id="KW-0677">Repeat</keyword>
<dbReference type="Pfam" id="PF00931">
    <property type="entry name" value="NB-ARC"/>
    <property type="match status" value="2"/>
</dbReference>